<evidence type="ECO:0000256" key="8">
    <source>
        <dbReference type="ARBA" id="ARBA00022845"/>
    </source>
</evidence>
<dbReference type="InterPro" id="IPR018545">
    <property type="entry name" value="Btz_dom"/>
</dbReference>
<dbReference type="GO" id="GO:0051028">
    <property type="term" value="P:mRNA transport"/>
    <property type="evidence" value="ECO:0007669"/>
    <property type="project" value="UniProtKB-KW"/>
</dbReference>
<proteinExistence type="inferred from homology"/>
<dbReference type="VEuPathDB" id="FungiDB:HMPREF1541_07499"/>
<evidence type="ECO:0000256" key="10">
    <source>
        <dbReference type="ARBA" id="ARBA00023161"/>
    </source>
</evidence>
<dbReference type="GO" id="GO:0008380">
    <property type="term" value="P:RNA splicing"/>
    <property type="evidence" value="ECO:0007669"/>
    <property type="project" value="UniProtKB-KW"/>
</dbReference>
<feature type="region of interest" description="Disordered" evidence="13">
    <location>
        <begin position="1"/>
        <end position="169"/>
    </location>
</feature>
<dbReference type="eggNOG" id="ENOG502QUZZ">
    <property type="taxonomic scope" value="Eukaryota"/>
</dbReference>
<keyword evidence="16" id="KW-1185">Reference proteome</keyword>
<evidence type="ECO:0000256" key="1">
    <source>
        <dbReference type="ARBA" id="ARBA00004123"/>
    </source>
</evidence>
<feature type="compositionally biased region" description="Acidic residues" evidence="13">
    <location>
        <begin position="42"/>
        <end position="58"/>
    </location>
</feature>
<dbReference type="Proteomes" id="UP000030752">
    <property type="component" value="Unassembled WGS sequence"/>
</dbReference>
<dbReference type="AlphaFoldDB" id="W2RN18"/>
<dbReference type="SMART" id="SM01044">
    <property type="entry name" value="Btz"/>
    <property type="match status" value="1"/>
</dbReference>
<feature type="compositionally biased region" description="Acidic residues" evidence="13">
    <location>
        <begin position="18"/>
        <end position="33"/>
    </location>
</feature>
<keyword evidence="12" id="KW-0539">Nucleus</keyword>
<dbReference type="GO" id="GO:0006417">
    <property type="term" value="P:regulation of translation"/>
    <property type="evidence" value="ECO:0007669"/>
    <property type="project" value="UniProtKB-KW"/>
</dbReference>
<dbReference type="EMBL" id="KB822723">
    <property type="protein sequence ID" value="ETN37876.1"/>
    <property type="molecule type" value="Genomic_DNA"/>
</dbReference>
<feature type="compositionally biased region" description="Basic and acidic residues" evidence="13">
    <location>
        <begin position="156"/>
        <end position="167"/>
    </location>
</feature>
<feature type="compositionally biased region" description="Basic and acidic residues" evidence="13">
    <location>
        <begin position="139"/>
        <end position="149"/>
    </location>
</feature>
<reference evidence="15 16" key="1">
    <citation type="submission" date="2013-03" db="EMBL/GenBank/DDBJ databases">
        <title>The Genome Sequence of Phialophora europaea CBS 101466.</title>
        <authorList>
            <consortium name="The Broad Institute Genomics Platform"/>
            <person name="Cuomo C."/>
            <person name="de Hoog S."/>
            <person name="Gorbushina A."/>
            <person name="Walker B."/>
            <person name="Young S.K."/>
            <person name="Zeng Q."/>
            <person name="Gargeya S."/>
            <person name="Fitzgerald M."/>
            <person name="Haas B."/>
            <person name="Abouelleil A."/>
            <person name="Allen A.W."/>
            <person name="Alvarado L."/>
            <person name="Arachchi H.M."/>
            <person name="Berlin A.M."/>
            <person name="Chapman S.B."/>
            <person name="Gainer-Dewar J."/>
            <person name="Goldberg J."/>
            <person name="Griggs A."/>
            <person name="Gujja S."/>
            <person name="Hansen M."/>
            <person name="Howarth C."/>
            <person name="Imamovic A."/>
            <person name="Ireland A."/>
            <person name="Larimer J."/>
            <person name="McCowan C."/>
            <person name="Murphy C."/>
            <person name="Pearson M."/>
            <person name="Poon T.W."/>
            <person name="Priest M."/>
            <person name="Roberts A."/>
            <person name="Saif S."/>
            <person name="Shea T."/>
            <person name="Sisk P."/>
            <person name="Sykes S."/>
            <person name="Wortman J."/>
            <person name="Nusbaum C."/>
            <person name="Birren B."/>
        </authorList>
    </citation>
    <scope>NUCLEOTIDE SEQUENCE [LARGE SCALE GENOMIC DNA]</scope>
    <source>
        <strain evidence="15 16">CBS 101466</strain>
    </source>
</reference>
<feature type="region of interest" description="Disordered" evidence="13">
    <location>
        <begin position="344"/>
        <end position="363"/>
    </location>
</feature>
<feature type="region of interest" description="Disordered" evidence="13">
    <location>
        <begin position="473"/>
        <end position="520"/>
    </location>
</feature>
<dbReference type="Pfam" id="PF09405">
    <property type="entry name" value="Btz"/>
    <property type="match status" value="1"/>
</dbReference>
<dbReference type="OrthoDB" id="5413466at2759"/>
<evidence type="ECO:0000256" key="3">
    <source>
        <dbReference type="ARBA" id="ARBA00009548"/>
    </source>
</evidence>
<evidence type="ECO:0000256" key="2">
    <source>
        <dbReference type="ARBA" id="ARBA00004496"/>
    </source>
</evidence>
<name>W2RN18_CYPE1</name>
<comment type="similarity">
    <text evidence="3">Belongs to the CASC3 family.</text>
</comment>
<keyword evidence="9" id="KW-0694">RNA-binding</keyword>
<organism evidence="15 16">
    <name type="scientific">Cyphellophora europaea (strain CBS 101466)</name>
    <name type="common">Phialophora europaea</name>
    <dbReference type="NCBI Taxonomy" id="1220924"/>
    <lineage>
        <taxon>Eukaryota</taxon>
        <taxon>Fungi</taxon>
        <taxon>Dikarya</taxon>
        <taxon>Ascomycota</taxon>
        <taxon>Pezizomycotina</taxon>
        <taxon>Eurotiomycetes</taxon>
        <taxon>Chaetothyriomycetidae</taxon>
        <taxon>Chaetothyriales</taxon>
        <taxon>Cyphellophoraceae</taxon>
        <taxon>Cyphellophora</taxon>
    </lineage>
</organism>
<evidence type="ECO:0000256" key="13">
    <source>
        <dbReference type="SAM" id="MobiDB-lite"/>
    </source>
</evidence>
<evidence type="ECO:0000256" key="6">
    <source>
        <dbReference type="ARBA" id="ARBA00022664"/>
    </source>
</evidence>
<accession>W2RN18</accession>
<dbReference type="GO" id="GO:0000184">
    <property type="term" value="P:nuclear-transcribed mRNA catabolic process, nonsense-mediated decay"/>
    <property type="evidence" value="ECO:0007669"/>
    <property type="project" value="UniProtKB-KW"/>
</dbReference>
<dbReference type="GO" id="GO:0005737">
    <property type="term" value="C:cytoplasm"/>
    <property type="evidence" value="ECO:0007669"/>
    <property type="project" value="UniProtKB-SubCell"/>
</dbReference>
<dbReference type="GO" id="GO:0006397">
    <property type="term" value="P:mRNA processing"/>
    <property type="evidence" value="ECO:0007669"/>
    <property type="project" value="UniProtKB-KW"/>
</dbReference>
<gene>
    <name evidence="15" type="ORF">HMPREF1541_07499</name>
</gene>
<evidence type="ECO:0000256" key="11">
    <source>
        <dbReference type="ARBA" id="ARBA00023187"/>
    </source>
</evidence>
<keyword evidence="4" id="KW-0813">Transport</keyword>
<keyword evidence="6" id="KW-0507">mRNA processing</keyword>
<evidence type="ECO:0000259" key="14">
    <source>
        <dbReference type="SMART" id="SM01044"/>
    </source>
</evidence>
<keyword evidence="10" id="KW-0866">Nonsense-mediated mRNA decay</keyword>
<feature type="compositionally biased region" description="Low complexity" evidence="13">
    <location>
        <begin position="354"/>
        <end position="363"/>
    </location>
</feature>
<keyword evidence="7" id="KW-0509">mRNA transport</keyword>
<dbReference type="RefSeq" id="XP_008720045.1">
    <property type="nucleotide sequence ID" value="XM_008721823.1"/>
</dbReference>
<feature type="domain" description="Btz" evidence="14">
    <location>
        <begin position="123"/>
        <end position="255"/>
    </location>
</feature>
<evidence type="ECO:0000313" key="16">
    <source>
        <dbReference type="Proteomes" id="UP000030752"/>
    </source>
</evidence>
<protein>
    <recommendedName>
        <fullName evidence="14">Btz domain-containing protein</fullName>
    </recommendedName>
</protein>
<evidence type="ECO:0000256" key="12">
    <source>
        <dbReference type="ARBA" id="ARBA00023242"/>
    </source>
</evidence>
<evidence type="ECO:0000313" key="15">
    <source>
        <dbReference type="EMBL" id="ETN37876.1"/>
    </source>
</evidence>
<keyword evidence="8" id="KW-0810">Translation regulation</keyword>
<dbReference type="InParanoid" id="W2RN18"/>
<evidence type="ECO:0000256" key="4">
    <source>
        <dbReference type="ARBA" id="ARBA00022448"/>
    </source>
</evidence>
<feature type="compositionally biased region" description="Low complexity" evidence="13">
    <location>
        <begin position="478"/>
        <end position="492"/>
    </location>
</feature>
<keyword evidence="11" id="KW-0508">mRNA splicing</keyword>
<comment type="subcellular location">
    <subcellularLocation>
        <location evidence="2">Cytoplasm</location>
    </subcellularLocation>
    <subcellularLocation>
        <location evidence="1">Nucleus</location>
    </subcellularLocation>
</comment>
<sequence>MAPGARRGLAPRRRRPDEEDESSVVGDVEEDSMSDGSALSLADEEAGPEASDVSEENDVPVATAPKSGASKSASTKKEYQMLPGSQTHADTHPQSEDTVSMMNGLKISDTSNAEPEIHLDEPAPEDGVESADASQPRSEAPRAPRRETAGQRARREHQEYLKQRDSDPAFVPNRGGFFLHDDRASNAQAFWNKPYGRGRGRGYNGTVPPPRTGPFNEPIDKPWSHDLHDTHESSKSLSGNQISGQMAYNLKSTAPPPTVAPNREFSFLTVLGNVTVNVSLPDMHERKAVAGLVKKQHTLLPTHRPPLRRDKPVRISIPDVEPSYRFPSTERSFIFIPRALRPNQQPYMRGRGRGSFQGSRRPSVMGSVYTPSVAMSRKSSFGGVARDNVRSPAGSNYGRPMGMEVSRPIVRLPATGMMPMHMGPMAAGDAQPFHLPYANGSVAHGVHSTAIPMYQPRPQKAVSVTNIESPVSLSVKAPQPQQEQPFHQQVPPHMAQTDDAREQQIDQSSAPGGTPLSHIPEGAVYAQPFQPYPMMQAPMYYPAPYHAQNMFYPGMTESAQGYGNGWTDGTYQIMNFAQNGPQPVQPPGAPTAPVMHMQNGMVYYTDSSMGQENQAMNGQHGMMPMGGTYGFYPVPTPMFYQPQP</sequence>
<evidence type="ECO:0000256" key="7">
    <source>
        <dbReference type="ARBA" id="ARBA00022816"/>
    </source>
</evidence>
<dbReference type="HOGENOM" id="CLU_018142_0_0_1"/>
<dbReference type="STRING" id="1220924.W2RN18"/>
<feature type="compositionally biased region" description="Low complexity" evidence="13">
    <location>
        <begin position="62"/>
        <end position="73"/>
    </location>
</feature>
<evidence type="ECO:0000256" key="5">
    <source>
        <dbReference type="ARBA" id="ARBA00022490"/>
    </source>
</evidence>
<evidence type="ECO:0000256" key="9">
    <source>
        <dbReference type="ARBA" id="ARBA00022884"/>
    </source>
</evidence>
<keyword evidence="5" id="KW-0963">Cytoplasm</keyword>
<dbReference type="GeneID" id="19974838"/>
<dbReference type="GO" id="GO:0003729">
    <property type="term" value="F:mRNA binding"/>
    <property type="evidence" value="ECO:0007669"/>
    <property type="project" value="InterPro"/>
</dbReference>
<dbReference type="GO" id="GO:0035145">
    <property type="term" value="C:exon-exon junction complex"/>
    <property type="evidence" value="ECO:0007669"/>
    <property type="project" value="InterPro"/>
</dbReference>